<evidence type="ECO:0000313" key="3">
    <source>
        <dbReference type="EMBL" id="MDR6245897.1"/>
    </source>
</evidence>
<feature type="compositionally biased region" description="Acidic residues" evidence="1">
    <location>
        <begin position="218"/>
        <end position="227"/>
    </location>
</feature>
<reference evidence="3 4" key="1">
    <citation type="submission" date="2023-07" db="EMBL/GenBank/DDBJ databases">
        <title>Genomic Encyclopedia of Type Strains, Phase IV (KMG-IV): sequencing the most valuable type-strain genomes for metagenomic binning, comparative biology and taxonomic classification.</title>
        <authorList>
            <person name="Goeker M."/>
        </authorList>
    </citation>
    <scope>NUCLEOTIDE SEQUENCE [LARGE SCALE GENOMIC DNA]</scope>
    <source>
        <strain evidence="3 4">DSM 22170</strain>
    </source>
</reference>
<feature type="region of interest" description="Disordered" evidence="1">
    <location>
        <begin position="25"/>
        <end position="60"/>
    </location>
</feature>
<keyword evidence="4" id="KW-1185">Reference proteome</keyword>
<feature type="signal peptide" evidence="2">
    <location>
        <begin position="1"/>
        <end position="27"/>
    </location>
</feature>
<gene>
    <name evidence="3" type="ORF">JOC58_003813</name>
</gene>
<feature type="region of interest" description="Disordered" evidence="1">
    <location>
        <begin position="218"/>
        <end position="243"/>
    </location>
</feature>
<feature type="chain" id="PRO_5047257894" evidence="2">
    <location>
        <begin position="28"/>
        <end position="243"/>
    </location>
</feature>
<feature type="compositionally biased region" description="Polar residues" evidence="1">
    <location>
        <begin position="228"/>
        <end position="237"/>
    </location>
</feature>
<dbReference type="RefSeq" id="WP_188775737.1">
    <property type="nucleotide sequence ID" value="NZ_BMMB01000005.1"/>
</dbReference>
<comment type="caution">
    <text evidence="3">The sequence shown here is derived from an EMBL/GenBank/DDBJ whole genome shotgun (WGS) entry which is preliminary data.</text>
</comment>
<dbReference type="Proteomes" id="UP001185028">
    <property type="component" value="Unassembled WGS sequence"/>
</dbReference>
<dbReference type="EMBL" id="JAVDQH010000019">
    <property type="protein sequence ID" value="MDR6245897.1"/>
    <property type="molecule type" value="Genomic_DNA"/>
</dbReference>
<protein>
    <submittedName>
        <fullName evidence="3">Uncharacterized protein</fullName>
    </submittedName>
</protein>
<accession>A0ABU1J310</accession>
<evidence type="ECO:0000313" key="4">
    <source>
        <dbReference type="Proteomes" id="UP001185028"/>
    </source>
</evidence>
<proteinExistence type="predicted"/>
<keyword evidence="2" id="KW-0732">Signal</keyword>
<evidence type="ECO:0000256" key="1">
    <source>
        <dbReference type="SAM" id="MobiDB-lite"/>
    </source>
</evidence>
<evidence type="ECO:0000256" key="2">
    <source>
        <dbReference type="SAM" id="SignalP"/>
    </source>
</evidence>
<organism evidence="3 4">
    <name type="scientific">Paenibacillus hunanensis</name>
    <dbReference type="NCBI Taxonomy" id="539262"/>
    <lineage>
        <taxon>Bacteria</taxon>
        <taxon>Bacillati</taxon>
        <taxon>Bacillota</taxon>
        <taxon>Bacilli</taxon>
        <taxon>Bacillales</taxon>
        <taxon>Paenibacillaceae</taxon>
        <taxon>Paenibacillus</taxon>
    </lineage>
</organism>
<sequence length="243" mass="27395">MRKLWLTLTMTAVFVGSAAIPATPSFAASSDSKPDGTYTMDLNDDGSYEGDVEDDTYGDEGTMDDIDPALVAEADQFDLYLGQLGALLDYEDKAWAAYNTNDYVSSKNRKQEYQLMTYTVIPNYTKFLSGLKQIKPENAEVARIHAQYVKGASAEFEAFMLYKKYVSTPKMNDQLLKKVQAKLTEGSDLIDQFYSDIDQYQVRFDVLYDYEDDGSYDDEGYYDEEADNSSTDVTPTASMDDFI</sequence>
<feature type="compositionally biased region" description="Acidic residues" evidence="1">
    <location>
        <begin position="42"/>
        <end position="60"/>
    </location>
</feature>
<name>A0ABU1J310_9BACL</name>